<dbReference type="HAMAP" id="MF_00095">
    <property type="entry name" value="SfsA"/>
    <property type="match status" value="1"/>
</dbReference>
<dbReference type="InterPro" id="IPR040452">
    <property type="entry name" value="SfsA_C"/>
</dbReference>
<evidence type="ECO:0000313" key="4">
    <source>
        <dbReference type="EMBL" id="WMS89166.1"/>
    </source>
</evidence>
<evidence type="ECO:0000259" key="2">
    <source>
        <dbReference type="Pfam" id="PF03749"/>
    </source>
</evidence>
<dbReference type="InterPro" id="IPR041465">
    <property type="entry name" value="SfsA_N"/>
</dbReference>
<evidence type="ECO:0000259" key="3">
    <source>
        <dbReference type="Pfam" id="PF17746"/>
    </source>
</evidence>
<keyword evidence="5" id="KW-1185">Reference proteome</keyword>
<protein>
    <recommendedName>
        <fullName evidence="1">Sugar fermentation stimulation protein homolog</fullName>
    </recommendedName>
</protein>
<gene>
    <name evidence="1 4" type="primary">sfsA</name>
    <name evidence="4" type="ORF">Q9312_09710</name>
</gene>
<sequence>MKFEPPLHSATLIKRYKRFLADVRLPNGQEITVHCPNTGSMKNCWAEGWTVYLQDSQNPKRKYQYTWVISETPAGDRIGVNTHFANKLVEEALLDGRLTEFSAPLSVRREVPYGQENSRIDLLLEQSSGLTYIEVKSVTLLEQDGSGYFPDAVSQRGQKHLRELIELAEQGEHSAALIFCVQHTGIHQVSAAEHIDPEYAHLLQKAHQAGVVICAYGIEITDDEMLLKHPIKVVISESVE</sequence>
<name>A0AA51RWP6_9GAMM</name>
<dbReference type="AlphaFoldDB" id="A0AA51RWP6"/>
<organism evidence="4 5">
    <name type="scientific">Pleionea litopenaei</name>
    <dbReference type="NCBI Taxonomy" id="3070815"/>
    <lineage>
        <taxon>Bacteria</taxon>
        <taxon>Pseudomonadati</taxon>
        <taxon>Pseudomonadota</taxon>
        <taxon>Gammaproteobacteria</taxon>
        <taxon>Oceanospirillales</taxon>
        <taxon>Pleioneaceae</taxon>
        <taxon>Pleionea</taxon>
    </lineage>
</organism>
<dbReference type="Pfam" id="PF17746">
    <property type="entry name" value="SfsA_N"/>
    <property type="match status" value="1"/>
</dbReference>
<dbReference type="InterPro" id="IPR005224">
    <property type="entry name" value="SfsA"/>
</dbReference>
<reference evidence="4 5" key="1">
    <citation type="submission" date="2023-08" db="EMBL/GenBank/DDBJ databases">
        <title>Pleionea litopenaei sp. nov., isolated from stomach of juvenile Litopenaeus vannamei.</title>
        <authorList>
            <person name="Rho A.M."/>
            <person name="Hwang C.Y."/>
        </authorList>
    </citation>
    <scope>NUCLEOTIDE SEQUENCE [LARGE SCALE GENOMIC DNA]</scope>
    <source>
        <strain evidence="4 5">HL-JVS1</strain>
    </source>
</reference>
<dbReference type="FunFam" id="2.40.50.580:FF:000001">
    <property type="entry name" value="Sugar fermentation stimulation protein A"/>
    <property type="match status" value="1"/>
</dbReference>
<accession>A0AA51RWP6</accession>
<dbReference type="Pfam" id="PF03749">
    <property type="entry name" value="SfsA"/>
    <property type="match status" value="1"/>
</dbReference>
<dbReference type="Proteomes" id="UP001239782">
    <property type="component" value="Chromosome"/>
</dbReference>
<dbReference type="Gene3D" id="2.40.50.580">
    <property type="match status" value="1"/>
</dbReference>
<comment type="similarity">
    <text evidence="1">Belongs to the SfsA family.</text>
</comment>
<proteinExistence type="inferred from homology"/>
<feature type="domain" description="Sugar fermentation stimulation protein C-terminal" evidence="2">
    <location>
        <begin position="84"/>
        <end position="223"/>
    </location>
</feature>
<dbReference type="PANTHER" id="PTHR30545">
    <property type="entry name" value="SUGAR FERMENTATION STIMULATION PROTEIN A"/>
    <property type="match status" value="1"/>
</dbReference>
<dbReference type="EMBL" id="CP133548">
    <property type="protein sequence ID" value="WMS89166.1"/>
    <property type="molecule type" value="Genomic_DNA"/>
</dbReference>
<dbReference type="CDD" id="cd22359">
    <property type="entry name" value="SfsA-like_bacterial"/>
    <property type="match status" value="1"/>
</dbReference>
<dbReference type="Gene3D" id="3.40.1350.60">
    <property type="match status" value="1"/>
</dbReference>
<evidence type="ECO:0000256" key="1">
    <source>
        <dbReference type="HAMAP-Rule" id="MF_00095"/>
    </source>
</evidence>
<evidence type="ECO:0000313" key="5">
    <source>
        <dbReference type="Proteomes" id="UP001239782"/>
    </source>
</evidence>
<dbReference type="KEGG" id="plei:Q9312_09710"/>
<dbReference type="GO" id="GO:0003677">
    <property type="term" value="F:DNA binding"/>
    <property type="evidence" value="ECO:0007669"/>
    <property type="project" value="InterPro"/>
</dbReference>
<dbReference type="PANTHER" id="PTHR30545:SF2">
    <property type="entry name" value="SUGAR FERMENTATION STIMULATION PROTEIN A"/>
    <property type="match status" value="1"/>
</dbReference>
<dbReference type="NCBIfam" id="TIGR00230">
    <property type="entry name" value="sfsA"/>
    <property type="match status" value="1"/>
</dbReference>
<dbReference type="RefSeq" id="WP_309204427.1">
    <property type="nucleotide sequence ID" value="NZ_CP133548.1"/>
</dbReference>
<feature type="domain" description="SfsA N-terminal OB" evidence="3">
    <location>
        <begin position="13"/>
        <end position="73"/>
    </location>
</feature>